<sequence>MLENTLDLPIYSIKAVAHMAGITEPTLRAWEKRYKILTPQRTESGHRRYTKRDIYRVMWLRNRLEEGMSISQASTLLQAQPEETVLEVMQYENRQARSNSTKTNGRGSHPKNTRLNEVRSMSVLGNELMNAFLQFDEQTADNLISEAAGFYPPEEVCVDLIQPVLYEIGDRWMRNEVTVATEHFASNICRTRLNAMINSLPVLETGPLILTGCAPHEFHEVGVVMTTFFLRRNGWRVLYLGQNVPALDLEKDLRRLKPAMVVFSASRSETAIALHQEISPVIEKVKQYWLPGIIFAYAGRAFTEDPNLHALFKNAVYFGDEGRQSVALVEKVLSKD</sequence>
<dbReference type="InterPro" id="IPR009061">
    <property type="entry name" value="DNA-bd_dom_put_sf"/>
</dbReference>
<keyword evidence="3" id="KW-0804">Transcription</keyword>
<dbReference type="CDD" id="cd02065">
    <property type="entry name" value="B12-binding_like"/>
    <property type="match status" value="1"/>
</dbReference>
<keyword evidence="1" id="KW-0805">Transcription regulation</keyword>
<dbReference type="InterPro" id="IPR000551">
    <property type="entry name" value="MerR-type_HTH_dom"/>
</dbReference>
<dbReference type="InterPro" id="IPR036594">
    <property type="entry name" value="Meth_synthase_dom"/>
</dbReference>
<dbReference type="Gene3D" id="3.40.50.280">
    <property type="entry name" value="Cobalamin-binding domain"/>
    <property type="match status" value="1"/>
</dbReference>
<dbReference type="AlphaFoldDB" id="A0A8T7LUZ0"/>
<evidence type="ECO:0000256" key="1">
    <source>
        <dbReference type="ARBA" id="ARBA00023015"/>
    </source>
</evidence>
<name>A0A8T7LUZ0_9CHLR</name>
<evidence type="ECO:0000256" key="3">
    <source>
        <dbReference type="ARBA" id="ARBA00023163"/>
    </source>
</evidence>
<dbReference type="Pfam" id="PF13411">
    <property type="entry name" value="MerR_1"/>
    <property type="match status" value="1"/>
</dbReference>
<dbReference type="GO" id="GO:0003677">
    <property type="term" value="F:DNA binding"/>
    <property type="evidence" value="ECO:0007669"/>
    <property type="project" value="UniProtKB-KW"/>
</dbReference>
<proteinExistence type="predicted"/>
<keyword evidence="2" id="KW-0238">DNA-binding</keyword>
<dbReference type="CDD" id="cd01104">
    <property type="entry name" value="HTH_MlrA-CarA"/>
    <property type="match status" value="1"/>
</dbReference>
<dbReference type="Gene3D" id="1.10.1660.10">
    <property type="match status" value="1"/>
</dbReference>
<evidence type="ECO:0000259" key="5">
    <source>
        <dbReference type="PROSITE" id="PS51332"/>
    </source>
</evidence>
<dbReference type="Proteomes" id="UP000521676">
    <property type="component" value="Unassembled WGS sequence"/>
</dbReference>
<dbReference type="RefSeq" id="WP_341468454.1">
    <property type="nucleotide sequence ID" value="NZ_CP128399.1"/>
</dbReference>
<dbReference type="InterPro" id="IPR003759">
    <property type="entry name" value="Cbl-bd_cap"/>
</dbReference>
<dbReference type="PROSITE" id="PS51332">
    <property type="entry name" value="B12_BINDING"/>
    <property type="match status" value="1"/>
</dbReference>
<dbReference type="Proteomes" id="UP001431572">
    <property type="component" value="Chromosome 1"/>
</dbReference>
<evidence type="ECO:0000313" key="7">
    <source>
        <dbReference type="EMBL" id="WJW66565.1"/>
    </source>
</evidence>
<dbReference type="SUPFAM" id="SSF46955">
    <property type="entry name" value="Putative DNA-binding domain"/>
    <property type="match status" value="1"/>
</dbReference>
<dbReference type="PANTHER" id="PTHR30204">
    <property type="entry name" value="REDOX-CYCLING DRUG-SENSING TRANSCRIPTIONAL ACTIVATOR SOXR"/>
    <property type="match status" value="1"/>
</dbReference>
<dbReference type="InterPro" id="IPR047057">
    <property type="entry name" value="MerR_fam"/>
</dbReference>
<evidence type="ECO:0000256" key="2">
    <source>
        <dbReference type="ARBA" id="ARBA00023125"/>
    </source>
</evidence>
<dbReference type="Pfam" id="PF02310">
    <property type="entry name" value="B12-binding"/>
    <property type="match status" value="1"/>
</dbReference>
<dbReference type="InterPro" id="IPR036724">
    <property type="entry name" value="Cobalamin-bd_sf"/>
</dbReference>
<dbReference type="InterPro" id="IPR006158">
    <property type="entry name" value="Cobalamin-bd"/>
</dbReference>
<dbReference type="GO" id="GO:0046872">
    <property type="term" value="F:metal ion binding"/>
    <property type="evidence" value="ECO:0007669"/>
    <property type="project" value="InterPro"/>
</dbReference>
<reference evidence="6 8" key="1">
    <citation type="submission" date="2020-06" db="EMBL/GenBank/DDBJ databases">
        <title>Anoxygenic phototrophic Chloroflexota member uses a Type I reaction center.</title>
        <authorList>
            <person name="Tsuji J.M."/>
            <person name="Shaw N.A."/>
            <person name="Nagashima S."/>
            <person name="Venkiteswaran J."/>
            <person name="Schiff S.L."/>
            <person name="Hanada S."/>
            <person name="Tank M."/>
            <person name="Neufeld J.D."/>
        </authorList>
    </citation>
    <scope>NUCLEOTIDE SEQUENCE [LARGE SCALE GENOMIC DNA]</scope>
    <source>
        <strain evidence="6">L227-S17</strain>
    </source>
</reference>
<organism evidence="6 8">
    <name type="scientific">Candidatus Chlorohelix allophototropha</name>
    <dbReference type="NCBI Taxonomy" id="3003348"/>
    <lineage>
        <taxon>Bacteria</taxon>
        <taxon>Bacillati</taxon>
        <taxon>Chloroflexota</taxon>
        <taxon>Chloroflexia</taxon>
        <taxon>Candidatus Chloroheliales</taxon>
        <taxon>Candidatus Chloroheliaceae</taxon>
        <taxon>Candidatus Chlorohelix</taxon>
    </lineage>
</organism>
<feature type="domain" description="HTH merR-type" evidence="4">
    <location>
        <begin position="10"/>
        <end position="79"/>
    </location>
</feature>
<accession>A0A8T7LUZ0</accession>
<dbReference type="Gene3D" id="1.10.1240.10">
    <property type="entry name" value="Methionine synthase domain"/>
    <property type="match status" value="1"/>
</dbReference>
<evidence type="ECO:0000313" key="8">
    <source>
        <dbReference type="Proteomes" id="UP000521676"/>
    </source>
</evidence>
<dbReference type="PROSITE" id="PS50937">
    <property type="entry name" value="HTH_MERR_2"/>
    <property type="match status" value="1"/>
</dbReference>
<dbReference type="SUPFAM" id="SSF52242">
    <property type="entry name" value="Cobalamin (vitamin B12)-binding domain"/>
    <property type="match status" value="1"/>
</dbReference>
<protein>
    <submittedName>
        <fullName evidence="6">MerR family transcriptional regulator</fullName>
    </submittedName>
</protein>
<reference evidence="7" key="2">
    <citation type="journal article" date="2024" name="Nature">
        <title>Anoxygenic phototroph of the Chloroflexota uses a type I reaction centre.</title>
        <authorList>
            <person name="Tsuji J.M."/>
            <person name="Shaw N.A."/>
            <person name="Nagashima S."/>
            <person name="Venkiteswaran J.J."/>
            <person name="Schiff S.L."/>
            <person name="Watanabe T."/>
            <person name="Fukui M."/>
            <person name="Hanada S."/>
            <person name="Tank M."/>
            <person name="Neufeld J.D."/>
        </authorList>
    </citation>
    <scope>NUCLEOTIDE SEQUENCE</scope>
    <source>
        <strain evidence="7">L227-S17</strain>
    </source>
</reference>
<keyword evidence="9" id="KW-1185">Reference proteome</keyword>
<dbReference type="SMART" id="SM00422">
    <property type="entry name" value="HTH_MERR"/>
    <property type="match status" value="1"/>
</dbReference>
<feature type="domain" description="B12-binding" evidence="5">
    <location>
        <begin position="206"/>
        <end position="336"/>
    </location>
</feature>
<dbReference type="Pfam" id="PF02607">
    <property type="entry name" value="B12-binding_2"/>
    <property type="match status" value="1"/>
</dbReference>
<evidence type="ECO:0000313" key="6">
    <source>
        <dbReference type="EMBL" id="NWJ44677.1"/>
    </source>
</evidence>
<dbReference type="GO" id="GO:0003700">
    <property type="term" value="F:DNA-binding transcription factor activity"/>
    <property type="evidence" value="ECO:0007669"/>
    <property type="project" value="InterPro"/>
</dbReference>
<dbReference type="EMBL" id="JACATZ010000001">
    <property type="protein sequence ID" value="NWJ44677.1"/>
    <property type="molecule type" value="Genomic_DNA"/>
</dbReference>
<evidence type="ECO:0000259" key="4">
    <source>
        <dbReference type="PROSITE" id="PS50937"/>
    </source>
</evidence>
<dbReference type="PANTHER" id="PTHR30204:SF67">
    <property type="entry name" value="HTH-TYPE TRANSCRIPTIONAL REGULATOR MLRA-RELATED"/>
    <property type="match status" value="1"/>
</dbReference>
<gene>
    <name evidence="6" type="ORF">HXX08_02245</name>
    <name evidence="7" type="ORF">OZ401_002369</name>
</gene>
<dbReference type="EMBL" id="CP128399">
    <property type="protein sequence ID" value="WJW66565.1"/>
    <property type="molecule type" value="Genomic_DNA"/>
</dbReference>
<evidence type="ECO:0000313" key="9">
    <source>
        <dbReference type="Proteomes" id="UP001431572"/>
    </source>
</evidence>
<dbReference type="GO" id="GO:0031419">
    <property type="term" value="F:cobalamin binding"/>
    <property type="evidence" value="ECO:0007669"/>
    <property type="project" value="InterPro"/>
</dbReference>